<keyword evidence="1" id="KW-0472">Membrane</keyword>
<evidence type="ECO:0000313" key="2">
    <source>
        <dbReference type="EMBL" id="MDS1269195.1"/>
    </source>
</evidence>
<keyword evidence="1" id="KW-0812">Transmembrane</keyword>
<reference evidence="3" key="1">
    <citation type="submission" date="2023-07" db="EMBL/GenBank/DDBJ databases">
        <title>Novel species in the genus Lipingzhangella isolated from Sambhar Salt Lake.</title>
        <authorList>
            <person name="Jiya N."/>
            <person name="Kajale S."/>
            <person name="Sharma A."/>
        </authorList>
    </citation>
    <scope>NUCLEOTIDE SEQUENCE [LARGE SCALE GENOMIC DNA]</scope>
    <source>
        <strain evidence="3">LS1_29</strain>
    </source>
</reference>
<proteinExistence type="predicted"/>
<name>A0ABU2H312_9ACTN</name>
<sequence>MPPGPSGAAPSSASQGNAIAALIANVVGLLMCCLTSLPGLVLAIIALVQTRSNPQASRVCAIIAWVLFGLSVLTMLLLVVTGFWAEFMDEFWIAYDEELETLE</sequence>
<feature type="transmembrane region" description="Helical" evidence="1">
    <location>
        <begin position="20"/>
        <end position="47"/>
    </location>
</feature>
<keyword evidence="1" id="KW-1133">Transmembrane helix</keyword>
<accession>A0ABU2H312</accession>
<organism evidence="2 3">
    <name type="scientific">Lipingzhangella rawalii</name>
    <dbReference type="NCBI Taxonomy" id="2055835"/>
    <lineage>
        <taxon>Bacteria</taxon>
        <taxon>Bacillati</taxon>
        <taxon>Actinomycetota</taxon>
        <taxon>Actinomycetes</taxon>
        <taxon>Streptosporangiales</taxon>
        <taxon>Nocardiopsidaceae</taxon>
        <taxon>Lipingzhangella</taxon>
    </lineage>
</organism>
<keyword evidence="3" id="KW-1185">Reference proteome</keyword>
<evidence type="ECO:0000313" key="3">
    <source>
        <dbReference type="Proteomes" id="UP001250214"/>
    </source>
</evidence>
<gene>
    <name evidence="2" type="ORF">RIF23_02665</name>
</gene>
<dbReference type="RefSeq" id="WP_310910700.1">
    <property type="nucleotide sequence ID" value="NZ_JAVLVT010000001.1"/>
</dbReference>
<evidence type="ECO:0000256" key="1">
    <source>
        <dbReference type="SAM" id="Phobius"/>
    </source>
</evidence>
<protein>
    <submittedName>
        <fullName evidence="2">DUF4190 domain-containing protein</fullName>
    </submittedName>
</protein>
<comment type="caution">
    <text evidence="2">The sequence shown here is derived from an EMBL/GenBank/DDBJ whole genome shotgun (WGS) entry which is preliminary data.</text>
</comment>
<dbReference type="EMBL" id="JAVLVT010000001">
    <property type="protein sequence ID" value="MDS1269195.1"/>
    <property type="molecule type" value="Genomic_DNA"/>
</dbReference>
<dbReference type="Proteomes" id="UP001250214">
    <property type="component" value="Unassembled WGS sequence"/>
</dbReference>
<feature type="transmembrane region" description="Helical" evidence="1">
    <location>
        <begin position="59"/>
        <end position="85"/>
    </location>
</feature>